<organism evidence="5 6">
    <name type="scientific">Paraburkholderia ribeironis</name>
    <dbReference type="NCBI Taxonomy" id="1247936"/>
    <lineage>
        <taxon>Bacteria</taxon>
        <taxon>Pseudomonadati</taxon>
        <taxon>Pseudomonadota</taxon>
        <taxon>Betaproteobacteria</taxon>
        <taxon>Burkholderiales</taxon>
        <taxon>Burkholderiaceae</taxon>
        <taxon>Paraburkholderia</taxon>
    </lineage>
</organism>
<gene>
    <name evidence="5" type="ORF">BN2475_510023</name>
</gene>
<evidence type="ECO:0000256" key="3">
    <source>
        <dbReference type="ARBA" id="ARBA00023163"/>
    </source>
</evidence>
<evidence type="ECO:0000259" key="4">
    <source>
        <dbReference type="PROSITE" id="PS01124"/>
    </source>
</evidence>
<evidence type="ECO:0000256" key="2">
    <source>
        <dbReference type="ARBA" id="ARBA00023125"/>
    </source>
</evidence>
<evidence type="ECO:0000313" key="6">
    <source>
        <dbReference type="Proteomes" id="UP000187012"/>
    </source>
</evidence>
<evidence type="ECO:0000313" key="5">
    <source>
        <dbReference type="EMBL" id="SIT44935.1"/>
    </source>
</evidence>
<keyword evidence="3" id="KW-0804">Transcription</keyword>
<sequence>MRQLNDWVRYADFYRKSPYSIFPQEHRDSPGRLNFHMITVEQGDHEFVDPSVPETVVALPLAASPDNTWSWDMGNGWHSDAAAPGRMLVLPADNASRWKVRGNRRLLLLTIPSPTVRRILGPTAPDRLTEAFLPLAQATWEDEFIAQLMTRLWEASARGHVTDRLLVDGAVTTVVAHLLQRAGSLERPEKYVALPPWRLKRIVEYVDSCLHEEIDIVTLAEMAGLSVRHFSRAFKEEVGETPHRWLMAQRAERAMSMLKAGNLPLAEIASACGFASQSHFTRVFRQVTGETPRRWFHSTKWE</sequence>
<dbReference type="InterPro" id="IPR018060">
    <property type="entry name" value="HTH_AraC"/>
</dbReference>
<accession>A0A1N7SBY7</accession>
<dbReference type="SUPFAM" id="SSF46689">
    <property type="entry name" value="Homeodomain-like"/>
    <property type="match status" value="2"/>
</dbReference>
<dbReference type="AlphaFoldDB" id="A0A1N7SBY7"/>
<dbReference type="Pfam" id="PF12833">
    <property type="entry name" value="HTH_18"/>
    <property type="match status" value="1"/>
</dbReference>
<dbReference type="SMART" id="SM00342">
    <property type="entry name" value="HTH_ARAC"/>
    <property type="match status" value="1"/>
</dbReference>
<dbReference type="PANTHER" id="PTHR46796:SF6">
    <property type="entry name" value="ARAC SUBFAMILY"/>
    <property type="match status" value="1"/>
</dbReference>
<dbReference type="InterPro" id="IPR020449">
    <property type="entry name" value="Tscrpt_reg_AraC-type_HTH"/>
</dbReference>
<feature type="domain" description="HTH araC/xylS-type" evidence="4">
    <location>
        <begin position="200"/>
        <end position="298"/>
    </location>
</feature>
<dbReference type="EMBL" id="CYGX02000051">
    <property type="protein sequence ID" value="SIT44935.1"/>
    <property type="molecule type" value="Genomic_DNA"/>
</dbReference>
<dbReference type="STRING" id="1247936.BN2475_510023"/>
<protein>
    <submittedName>
        <fullName evidence="5">Transcriptional regulator, AraC family</fullName>
    </submittedName>
</protein>
<dbReference type="InterPro" id="IPR018062">
    <property type="entry name" value="HTH_AraC-typ_CS"/>
</dbReference>
<dbReference type="RefSeq" id="WP_094781750.1">
    <property type="nucleotide sequence ID" value="NZ_CYGX02000051.1"/>
</dbReference>
<keyword evidence="1" id="KW-0805">Transcription regulation</keyword>
<keyword evidence="6" id="KW-1185">Reference proteome</keyword>
<dbReference type="PANTHER" id="PTHR46796">
    <property type="entry name" value="HTH-TYPE TRANSCRIPTIONAL ACTIVATOR RHAS-RELATED"/>
    <property type="match status" value="1"/>
</dbReference>
<dbReference type="Proteomes" id="UP000187012">
    <property type="component" value="Unassembled WGS sequence"/>
</dbReference>
<dbReference type="Gene3D" id="1.10.10.60">
    <property type="entry name" value="Homeodomain-like"/>
    <property type="match status" value="2"/>
</dbReference>
<dbReference type="PRINTS" id="PR00032">
    <property type="entry name" value="HTHARAC"/>
</dbReference>
<dbReference type="InterPro" id="IPR050204">
    <property type="entry name" value="AraC_XylS_family_regulators"/>
</dbReference>
<dbReference type="GO" id="GO:0043565">
    <property type="term" value="F:sequence-specific DNA binding"/>
    <property type="evidence" value="ECO:0007669"/>
    <property type="project" value="InterPro"/>
</dbReference>
<proteinExistence type="predicted"/>
<dbReference type="PROSITE" id="PS01124">
    <property type="entry name" value="HTH_ARAC_FAMILY_2"/>
    <property type="match status" value="1"/>
</dbReference>
<evidence type="ECO:0000256" key="1">
    <source>
        <dbReference type="ARBA" id="ARBA00023015"/>
    </source>
</evidence>
<keyword evidence="2" id="KW-0238">DNA-binding</keyword>
<dbReference type="OrthoDB" id="9809338at2"/>
<dbReference type="GO" id="GO:0003700">
    <property type="term" value="F:DNA-binding transcription factor activity"/>
    <property type="evidence" value="ECO:0007669"/>
    <property type="project" value="InterPro"/>
</dbReference>
<dbReference type="InterPro" id="IPR009057">
    <property type="entry name" value="Homeodomain-like_sf"/>
</dbReference>
<reference evidence="5 6" key="1">
    <citation type="submission" date="2016-12" db="EMBL/GenBank/DDBJ databases">
        <authorList>
            <person name="Song W.-J."/>
            <person name="Kurnit D.M."/>
        </authorList>
    </citation>
    <scope>NUCLEOTIDE SEQUENCE [LARGE SCALE GENOMIC DNA]</scope>
    <source>
        <strain evidence="5 6">STM7296</strain>
    </source>
</reference>
<dbReference type="PROSITE" id="PS00041">
    <property type="entry name" value="HTH_ARAC_FAMILY_1"/>
    <property type="match status" value="1"/>
</dbReference>
<name>A0A1N7SBY7_9BURK</name>